<protein>
    <recommendedName>
        <fullName evidence="9">Tetraspanin</fullName>
    </recommendedName>
</protein>
<dbReference type="InterPro" id="IPR008952">
    <property type="entry name" value="Tetraspanin_EC2_sf"/>
</dbReference>
<dbReference type="OrthoDB" id="10033535at2759"/>
<feature type="transmembrane region" description="Helical" evidence="6">
    <location>
        <begin position="180"/>
        <end position="205"/>
    </location>
</feature>
<evidence type="ECO:0000256" key="4">
    <source>
        <dbReference type="ARBA" id="ARBA00023136"/>
    </source>
</evidence>
<feature type="compositionally biased region" description="Polar residues" evidence="5">
    <location>
        <begin position="224"/>
        <end position="250"/>
    </location>
</feature>
<dbReference type="Proteomes" id="UP001163046">
    <property type="component" value="Unassembled WGS sequence"/>
</dbReference>
<comment type="caution">
    <text evidence="7">The sequence shown here is derived from an EMBL/GenBank/DDBJ whole genome shotgun (WGS) entry which is preliminary data.</text>
</comment>
<evidence type="ECO:0008006" key="9">
    <source>
        <dbReference type="Google" id="ProtNLM"/>
    </source>
</evidence>
<evidence type="ECO:0000256" key="2">
    <source>
        <dbReference type="ARBA" id="ARBA00022692"/>
    </source>
</evidence>
<dbReference type="Pfam" id="PF00335">
    <property type="entry name" value="Tetraspanin"/>
    <property type="match status" value="1"/>
</dbReference>
<feature type="transmembrane region" description="Helical" evidence="6">
    <location>
        <begin position="56"/>
        <end position="77"/>
    </location>
</feature>
<evidence type="ECO:0000256" key="6">
    <source>
        <dbReference type="SAM" id="Phobius"/>
    </source>
</evidence>
<keyword evidence="2 6" id="KW-0812">Transmembrane</keyword>
<dbReference type="GO" id="GO:0005886">
    <property type="term" value="C:plasma membrane"/>
    <property type="evidence" value="ECO:0007669"/>
    <property type="project" value="TreeGrafter"/>
</dbReference>
<sequence>MVHMNKCSIAIRWSIFILNCLVWLGGSVMLGLGIWVTTQDTEYKHLAGNLYVTIGYIVLSSFVFIIGFMGACGILLLKETVLRVYFALMLVLLLAELGVAIYLYVEKDKIQDHITTNWNNTSDEARIIIQNEFECCGLKPVTLEHKSSSDKSCFVNKDTTKERLKDCYTHLMDWIKTNHVILATCSVIVAALQMLILGGTCRLISEIESGDRFVKRTRVVPFNNQQNAPRQSHVQQTNPQQAAASNVQQNHSEDSEDGSRSSRIERKNWAKVNPKYNAVFSLLD</sequence>
<dbReference type="PRINTS" id="PR00259">
    <property type="entry name" value="TMFOUR"/>
</dbReference>
<feature type="transmembrane region" description="Helical" evidence="6">
    <location>
        <begin position="12"/>
        <end position="36"/>
    </location>
</feature>
<comment type="subcellular location">
    <subcellularLocation>
        <location evidence="1">Membrane</location>
        <topology evidence="1">Multi-pass membrane protein</topology>
    </subcellularLocation>
</comment>
<organism evidence="7 8">
    <name type="scientific">Desmophyllum pertusum</name>
    <dbReference type="NCBI Taxonomy" id="174260"/>
    <lineage>
        <taxon>Eukaryota</taxon>
        <taxon>Metazoa</taxon>
        <taxon>Cnidaria</taxon>
        <taxon>Anthozoa</taxon>
        <taxon>Hexacorallia</taxon>
        <taxon>Scleractinia</taxon>
        <taxon>Caryophylliina</taxon>
        <taxon>Caryophylliidae</taxon>
        <taxon>Desmophyllum</taxon>
    </lineage>
</organism>
<feature type="region of interest" description="Disordered" evidence="5">
    <location>
        <begin position="224"/>
        <end position="266"/>
    </location>
</feature>
<dbReference type="SUPFAM" id="SSF48652">
    <property type="entry name" value="Tetraspanin"/>
    <property type="match status" value="1"/>
</dbReference>
<keyword evidence="8" id="KW-1185">Reference proteome</keyword>
<dbReference type="AlphaFoldDB" id="A0A9W9Z4D3"/>
<keyword evidence="3 6" id="KW-1133">Transmembrane helix</keyword>
<gene>
    <name evidence="7" type="ORF">OS493_009506</name>
</gene>
<reference evidence="7" key="1">
    <citation type="submission" date="2023-01" db="EMBL/GenBank/DDBJ databases">
        <title>Genome assembly of the deep-sea coral Lophelia pertusa.</title>
        <authorList>
            <person name="Herrera S."/>
            <person name="Cordes E."/>
        </authorList>
    </citation>
    <scope>NUCLEOTIDE SEQUENCE</scope>
    <source>
        <strain evidence="7">USNM1676648</strain>
        <tissue evidence="7">Polyp</tissue>
    </source>
</reference>
<evidence type="ECO:0000256" key="1">
    <source>
        <dbReference type="ARBA" id="ARBA00004141"/>
    </source>
</evidence>
<dbReference type="EMBL" id="MU826829">
    <property type="protein sequence ID" value="KAJ7374164.1"/>
    <property type="molecule type" value="Genomic_DNA"/>
</dbReference>
<dbReference type="PANTHER" id="PTHR19282:SF534">
    <property type="entry name" value="TETRASPANIN FAMILY-RELATED"/>
    <property type="match status" value="1"/>
</dbReference>
<keyword evidence="4 6" id="KW-0472">Membrane</keyword>
<feature type="transmembrane region" description="Helical" evidence="6">
    <location>
        <begin position="84"/>
        <end position="105"/>
    </location>
</feature>
<evidence type="ECO:0000256" key="3">
    <source>
        <dbReference type="ARBA" id="ARBA00022989"/>
    </source>
</evidence>
<name>A0A9W9Z4D3_9CNID</name>
<evidence type="ECO:0000313" key="8">
    <source>
        <dbReference type="Proteomes" id="UP001163046"/>
    </source>
</evidence>
<proteinExistence type="predicted"/>
<feature type="compositionally biased region" description="Basic and acidic residues" evidence="5">
    <location>
        <begin position="251"/>
        <end position="266"/>
    </location>
</feature>
<evidence type="ECO:0000313" key="7">
    <source>
        <dbReference type="EMBL" id="KAJ7374164.1"/>
    </source>
</evidence>
<evidence type="ECO:0000256" key="5">
    <source>
        <dbReference type="SAM" id="MobiDB-lite"/>
    </source>
</evidence>
<accession>A0A9W9Z4D3</accession>
<dbReference type="InterPro" id="IPR018499">
    <property type="entry name" value="Tetraspanin/Peripherin"/>
</dbReference>
<dbReference type="PANTHER" id="PTHR19282">
    <property type="entry name" value="TETRASPANIN"/>
    <property type="match status" value="1"/>
</dbReference>